<comment type="similarity">
    <text evidence="3">Belongs to the YbiA family.</text>
</comment>
<evidence type="ECO:0000256" key="2">
    <source>
        <dbReference type="ARBA" id="ARBA00000751"/>
    </source>
</evidence>
<organism evidence="8 9">
    <name type="scientific">Photorhabdus bodei</name>
    <dbReference type="NCBI Taxonomy" id="2029681"/>
    <lineage>
        <taxon>Bacteria</taxon>
        <taxon>Pseudomonadati</taxon>
        <taxon>Pseudomonadota</taxon>
        <taxon>Gammaproteobacteria</taxon>
        <taxon>Enterobacterales</taxon>
        <taxon>Morganellaceae</taxon>
        <taxon>Photorhabdus</taxon>
    </lineage>
</organism>
<accession>A0A329WS36</accession>
<dbReference type="RefSeq" id="WP_112896908.1">
    <property type="nucleotide sequence ID" value="NZ_CAWNYH010000080.1"/>
</dbReference>
<protein>
    <recommendedName>
        <fullName evidence="4">N-glycosidase YbiA</fullName>
    </recommendedName>
    <alternativeName>
        <fullName evidence="5">Riboflavin biosynthesis intermediates N-glycosidase</fullName>
    </alternativeName>
</protein>
<dbReference type="Pfam" id="PF08719">
    <property type="entry name" value="NADAR"/>
    <property type="match status" value="1"/>
</dbReference>
<dbReference type="SUPFAM" id="SSF143990">
    <property type="entry name" value="YbiA-like"/>
    <property type="match status" value="1"/>
</dbReference>
<evidence type="ECO:0000256" key="3">
    <source>
        <dbReference type="ARBA" id="ARBA00008508"/>
    </source>
</evidence>
<comment type="catalytic activity">
    <reaction evidence="2">
        <text>2,5-diamino-6-hydroxy-4-(5-phosphoribosylamino)-pyrimidine + H2O = 2,5,6-triamino-4-hydroxypyrimidine + D-ribose 5-phosphate</text>
        <dbReference type="Rhea" id="RHEA:23436"/>
        <dbReference type="ChEBI" id="CHEBI:15377"/>
        <dbReference type="ChEBI" id="CHEBI:58614"/>
        <dbReference type="ChEBI" id="CHEBI:78346"/>
        <dbReference type="ChEBI" id="CHEBI:137796"/>
    </reaction>
</comment>
<dbReference type="Proteomes" id="UP000250919">
    <property type="component" value="Unassembled WGS sequence"/>
</dbReference>
<dbReference type="EMBL" id="NSCM01000080">
    <property type="protein sequence ID" value="RAX06966.1"/>
    <property type="molecule type" value="Genomic_DNA"/>
</dbReference>
<evidence type="ECO:0000256" key="1">
    <source>
        <dbReference type="ARBA" id="ARBA00000022"/>
    </source>
</evidence>
<dbReference type="InterPro" id="IPR037238">
    <property type="entry name" value="YbiA-like_sf"/>
</dbReference>
<dbReference type="InterPro" id="IPR012816">
    <property type="entry name" value="NADAR"/>
</dbReference>
<evidence type="ECO:0000256" key="6">
    <source>
        <dbReference type="ARBA" id="ARBA00045377"/>
    </source>
</evidence>
<gene>
    <name evidence="8" type="ORF">CKY02_21825</name>
</gene>
<comment type="caution">
    <text evidence="8">The sequence shown here is derived from an EMBL/GenBank/DDBJ whole genome shotgun (WGS) entry which is preliminary data.</text>
</comment>
<name>A0A329WS36_9GAMM</name>
<dbReference type="Gene3D" id="1.10.357.40">
    <property type="entry name" value="YbiA-like"/>
    <property type="match status" value="1"/>
</dbReference>
<sequence>MKNEEKIIFYKTGEPYGCFSNFSRYDFWENDTYWPTVEHYFQYNKLIDVNVRKSIREVDSPMSAAKIGRDRNNKIVDNWDEIKDDVMRFAILEKFRQNSDIQKILLSTDNLHIIEHTKNDSYWADEGDSSGKNMLGIILMETREILRSESPG</sequence>
<comment type="catalytic activity">
    <reaction evidence="1">
        <text>5-amino-6-(5-phospho-D-ribosylamino)uracil + H2O = 5,6-diaminouracil + D-ribose 5-phosphate</text>
        <dbReference type="Rhea" id="RHEA:55020"/>
        <dbReference type="ChEBI" id="CHEBI:15377"/>
        <dbReference type="ChEBI" id="CHEBI:46252"/>
        <dbReference type="ChEBI" id="CHEBI:58453"/>
        <dbReference type="ChEBI" id="CHEBI:78346"/>
    </reaction>
</comment>
<dbReference type="NCBIfam" id="TIGR02464">
    <property type="entry name" value="ribofla_fusion"/>
    <property type="match status" value="1"/>
</dbReference>
<evidence type="ECO:0000313" key="9">
    <source>
        <dbReference type="Proteomes" id="UP000250919"/>
    </source>
</evidence>
<evidence type="ECO:0000259" key="7">
    <source>
        <dbReference type="Pfam" id="PF08719"/>
    </source>
</evidence>
<dbReference type="AlphaFoldDB" id="A0A329WS36"/>
<reference evidence="8 9" key="1">
    <citation type="journal article" date="2018" name="Int. J. Syst. Evol. Microbiol.">
        <title>Whole-genome-based revisit of Photorhabdus phylogeny: proposal for the elevation of most Photorhabdus subspecies to the species level and description of one novel species Photorhabdus bodei sp. nov., and one novel subspecies Photorhabdus laumondii subsp. clarkei subsp. nov.</title>
        <authorList>
            <person name="Machado R.A.R."/>
            <person name="Wuthrich D."/>
            <person name="Kuhnert P."/>
            <person name="Arce C.C.M."/>
            <person name="Thonen L."/>
            <person name="Ruiz C."/>
            <person name="Zhang X."/>
            <person name="Robert C.A.M."/>
            <person name="Karimi J."/>
            <person name="Kamali S."/>
            <person name="Ma J."/>
            <person name="Bruggmann R."/>
            <person name="Erb M."/>
        </authorList>
    </citation>
    <scope>NUCLEOTIDE SEQUENCE [LARGE SCALE GENOMIC DNA]</scope>
    <source>
        <strain evidence="8 9">LJ24-63</strain>
    </source>
</reference>
<dbReference type="GeneID" id="88808423"/>
<evidence type="ECO:0000313" key="8">
    <source>
        <dbReference type="EMBL" id="RAX06966.1"/>
    </source>
</evidence>
<evidence type="ECO:0000256" key="4">
    <source>
        <dbReference type="ARBA" id="ARBA00014614"/>
    </source>
</evidence>
<feature type="domain" description="NADAR" evidence="7">
    <location>
        <begin position="9"/>
        <end position="147"/>
    </location>
</feature>
<proteinExistence type="inferred from homology"/>
<comment type="function">
    <text evidence="6">Catalyzes the hydrolysis of the N-glycosidic bond in the first two intermediates of riboflavin biosynthesis, which are highly reactive metabolites, yielding relatively innocuous products. Thus, can divert a surplus of harmful intermediates into relatively harmless products and pre-empt the damage these intermediates would otherwise do. Helps maintain flavin levels. May act on other substrates in vivo. Has no activity against GTP, nucleoside monophosphates or ADP-ribose. Is Required for swarming motility.</text>
</comment>
<evidence type="ECO:0000256" key="5">
    <source>
        <dbReference type="ARBA" id="ARBA00032343"/>
    </source>
</evidence>
<dbReference type="CDD" id="cd15457">
    <property type="entry name" value="NADAR"/>
    <property type="match status" value="1"/>
</dbReference>